<dbReference type="GO" id="GO:0005125">
    <property type="term" value="F:cytokine activity"/>
    <property type="evidence" value="ECO:0007669"/>
    <property type="project" value="TreeGrafter"/>
</dbReference>
<dbReference type="PROSITE" id="PS00246">
    <property type="entry name" value="WNT1"/>
    <property type="match status" value="1"/>
</dbReference>
<evidence type="ECO:0000256" key="7">
    <source>
        <dbReference type="ARBA" id="ARBA00023157"/>
    </source>
</evidence>
<dbReference type="InterPro" id="IPR005817">
    <property type="entry name" value="Wnt"/>
</dbReference>
<evidence type="ECO:0000313" key="12">
    <source>
        <dbReference type="Proteomes" id="UP000708208"/>
    </source>
</evidence>
<dbReference type="GO" id="GO:0045165">
    <property type="term" value="P:cell fate commitment"/>
    <property type="evidence" value="ECO:0007669"/>
    <property type="project" value="TreeGrafter"/>
</dbReference>
<evidence type="ECO:0000256" key="8">
    <source>
        <dbReference type="ARBA" id="ARBA00023180"/>
    </source>
</evidence>
<evidence type="ECO:0000256" key="3">
    <source>
        <dbReference type="ARBA" id="ARBA00022473"/>
    </source>
</evidence>
<keyword evidence="12" id="KW-1185">Reference proteome</keyword>
<dbReference type="Pfam" id="PF00110">
    <property type="entry name" value="wnt"/>
    <property type="match status" value="1"/>
</dbReference>
<comment type="caution">
    <text evidence="11">The sequence shown here is derived from an EMBL/GenBank/DDBJ whole genome shotgun (WGS) entry which is preliminary data.</text>
</comment>
<dbReference type="PANTHER" id="PTHR12027">
    <property type="entry name" value="WNT RELATED"/>
    <property type="match status" value="1"/>
</dbReference>
<dbReference type="SMART" id="SM00097">
    <property type="entry name" value="WNT1"/>
    <property type="match status" value="1"/>
</dbReference>
<proteinExistence type="inferred from homology"/>
<evidence type="ECO:0000256" key="6">
    <source>
        <dbReference type="ARBA" id="ARBA00022687"/>
    </source>
</evidence>
<dbReference type="GO" id="GO:0060070">
    <property type="term" value="P:canonical Wnt signaling pathway"/>
    <property type="evidence" value="ECO:0007669"/>
    <property type="project" value="TreeGrafter"/>
</dbReference>
<dbReference type="InterPro" id="IPR018161">
    <property type="entry name" value="Wnt_CS"/>
</dbReference>
<evidence type="ECO:0000256" key="9">
    <source>
        <dbReference type="ARBA" id="ARBA00023288"/>
    </source>
</evidence>
<accession>A0A8J2P2B8</accession>
<keyword evidence="5" id="KW-0272">Extracellular matrix</keyword>
<keyword evidence="7" id="KW-1015">Disulfide bond</keyword>
<evidence type="ECO:0000256" key="1">
    <source>
        <dbReference type="ARBA" id="ARBA00004498"/>
    </source>
</evidence>
<evidence type="ECO:0000256" key="4">
    <source>
        <dbReference type="ARBA" id="ARBA00022525"/>
    </source>
</evidence>
<comment type="function">
    <text evidence="10">Ligand for members of the frizzled family of seven transmembrane receptors.</text>
</comment>
<dbReference type="AlphaFoldDB" id="A0A8J2P2B8"/>
<dbReference type="GO" id="GO:0005615">
    <property type="term" value="C:extracellular space"/>
    <property type="evidence" value="ECO:0007669"/>
    <property type="project" value="TreeGrafter"/>
</dbReference>
<keyword evidence="4" id="KW-0964">Secreted</keyword>
<evidence type="ECO:0000256" key="10">
    <source>
        <dbReference type="RuleBase" id="RU003500"/>
    </source>
</evidence>
<organism evidence="11 12">
    <name type="scientific">Allacma fusca</name>
    <dbReference type="NCBI Taxonomy" id="39272"/>
    <lineage>
        <taxon>Eukaryota</taxon>
        <taxon>Metazoa</taxon>
        <taxon>Ecdysozoa</taxon>
        <taxon>Arthropoda</taxon>
        <taxon>Hexapoda</taxon>
        <taxon>Collembola</taxon>
        <taxon>Symphypleona</taxon>
        <taxon>Sminthuridae</taxon>
        <taxon>Allacma</taxon>
    </lineage>
</organism>
<protein>
    <recommendedName>
        <fullName evidence="10">Protein Wnt</fullName>
    </recommendedName>
</protein>
<dbReference type="PANTHER" id="PTHR12027:SF77">
    <property type="entry name" value="PROTEIN WNT-5"/>
    <property type="match status" value="1"/>
</dbReference>
<evidence type="ECO:0000256" key="5">
    <source>
        <dbReference type="ARBA" id="ARBA00022530"/>
    </source>
</evidence>
<keyword evidence="9" id="KW-0449">Lipoprotein</keyword>
<keyword evidence="6 10" id="KW-0879">Wnt signaling pathway</keyword>
<reference evidence="11" key="1">
    <citation type="submission" date="2021-06" db="EMBL/GenBank/DDBJ databases">
        <authorList>
            <person name="Hodson N. C."/>
            <person name="Mongue J. A."/>
            <person name="Jaron S. K."/>
        </authorList>
    </citation>
    <scope>NUCLEOTIDE SEQUENCE</scope>
</reference>
<keyword evidence="8" id="KW-0325">Glycoprotein</keyword>
<comment type="similarity">
    <text evidence="2 10">Belongs to the Wnt family.</text>
</comment>
<gene>
    <name evidence="11" type="ORF">AFUS01_LOCUS24009</name>
</gene>
<comment type="subcellular location">
    <subcellularLocation>
        <location evidence="1 10">Secreted</location>
        <location evidence="1 10">Extracellular space</location>
        <location evidence="1 10">Extracellular matrix</location>
    </subcellularLocation>
</comment>
<keyword evidence="3 10" id="KW-0217">Developmental protein</keyword>
<evidence type="ECO:0000313" key="11">
    <source>
        <dbReference type="EMBL" id="CAG7785381.1"/>
    </source>
</evidence>
<dbReference type="OrthoDB" id="5945655at2759"/>
<dbReference type="Proteomes" id="UP000708208">
    <property type="component" value="Unassembled WGS sequence"/>
</dbReference>
<sequence length="236" mass="26344">FFFIVKGSKEIAFAHAVWSAAVTQSIARSCRDGSLTSCGCGRTFRPSELKDEWRWGGCGDNLQYGYKFSQNFVDSPEQEKNVRDKREKAKILANLHNNEAGRRAVLKKTKIACKCHGVSGSCALVTCWHQVPSFREIGDHLKERYARATLVKLNKRGRLQVKRSADPVPTVYDLVYVESSPNYCYRNATAGIFGTTGRVCSRTSSAPDSCKNLCCNRGYTTRVVKSAQRLMTPTPN</sequence>
<dbReference type="EMBL" id="CAJVCH010295284">
    <property type="protein sequence ID" value="CAG7785381.1"/>
    <property type="molecule type" value="Genomic_DNA"/>
</dbReference>
<dbReference type="GO" id="GO:0030182">
    <property type="term" value="P:neuron differentiation"/>
    <property type="evidence" value="ECO:0007669"/>
    <property type="project" value="TreeGrafter"/>
</dbReference>
<dbReference type="GO" id="GO:0005109">
    <property type="term" value="F:frizzled binding"/>
    <property type="evidence" value="ECO:0007669"/>
    <property type="project" value="TreeGrafter"/>
</dbReference>
<evidence type="ECO:0000256" key="2">
    <source>
        <dbReference type="ARBA" id="ARBA00005683"/>
    </source>
</evidence>
<feature type="non-terminal residue" evidence="11">
    <location>
        <position position="1"/>
    </location>
</feature>
<name>A0A8J2P2B8_9HEXA</name>